<sequence>MPSAEELISMRDALLRARASGTRSVTFSDGRKVEYMTGAELAAAITDLERRIAAAASARPGSVRFSTNKGF</sequence>
<proteinExistence type="predicted"/>
<organism evidence="1 2">
    <name type="scientific">Paenirhodobacter populi</name>
    <dbReference type="NCBI Taxonomy" id="2306993"/>
    <lineage>
        <taxon>Bacteria</taxon>
        <taxon>Pseudomonadati</taxon>
        <taxon>Pseudomonadota</taxon>
        <taxon>Alphaproteobacteria</taxon>
        <taxon>Rhodobacterales</taxon>
        <taxon>Rhodobacter group</taxon>
        <taxon>Paenirhodobacter</taxon>
    </lineage>
</organism>
<evidence type="ECO:0000313" key="2">
    <source>
        <dbReference type="Proteomes" id="UP000284476"/>
    </source>
</evidence>
<comment type="caution">
    <text evidence="1">The sequence shown here is derived from an EMBL/GenBank/DDBJ whole genome shotgun (WGS) entry which is preliminary data.</text>
</comment>
<reference evidence="1 2" key="1">
    <citation type="submission" date="2019-01" db="EMBL/GenBank/DDBJ databases">
        <title>Sinorhodobacter populi sp. nov. isolated from the symptomatic bark tissue of Populus euramericana canker.</title>
        <authorList>
            <person name="Xu G."/>
        </authorList>
    </citation>
    <scope>NUCLEOTIDE SEQUENCE [LARGE SCALE GENOMIC DNA]</scope>
    <source>
        <strain evidence="1 2">SK2B-1</strain>
    </source>
</reference>
<dbReference type="RefSeq" id="WP_128209725.1">
    <property type="nucleotide sequence ID" value="NZ_JBHRSO010000006.1"/>
</dbReference>
<dbReference type="Proteomes" id="UP000284476">
    <property type="component" value="Unassembled WGS sequence"/>
</dbReference>
<dbReference type="AlphaFoldDB" id="A0A443JD71"/>
<dbReference type="NCBIfam" id="NF047331">
    <property type="entry name" value="phage_HTJ"/>
    <property type="match status" value="1"/>
</dbReference>
<dbReference type="EMBL" id="SAUZ01000019">
    <property type="protein sequence ID" value="RWR18516.1"/>
    <property type="molecule type" value="Genomic_DNA"/>
</dbReference>
<accession>A0A443JD71</accession>
<name>A0A443JD71_9RHOB</name>
<evidence type="ECO:0000313" key="1">
    <source>
        <dbReference type="EMBL" id="RWR18516.1"/>
    </source>
</evidence>
<gene>
    <name evidence="1" type="ORF">D2T30_16125</name>
</gene>
<protein>
    <submittedName>
        <fullName evidence="1">Uncharacterized protein</fullName>
    </submittedName>
</protein>
<reference evidence="1 2" key="2">
    <citation type="submission" date="2019-01" db="EMBL/GenBank/DDBJ databases">
        <authorList>
            <person name="Li Y."/>
        </authorList>
    </citation>
    <scope>NUCLEOTIDE SEQUENCE [LARGE SCALE GENOMIC DNA]</scope>
    <source>
        <strain evidence="1 2">SK2B-1</strain>
    </source>
</reference>